<dbReference type="SUPFAM" id="SSF50494">
    <property type="entry name" value="Trypsin-like serine proteases"/>
    <property type="match status" value="1"/>
</dbReference>
<dbReference type="SMART" id="SM00228">
    <property type="entry name" value="PDZ"/>
    <property type="match status" value="1"/>
</dbReference>
<keyword evidence="3" id="KW-0378">Hydrolase</keyword>
<dbReference type="SUPFAM" id="SSF50156">
    <property type="entry name" value="PDZ domain-like"/>
    <property type="match status" value="1"/>
</dbReference>
<evidence type="ECO:0000256" key="3">
    <source>
        <dbReference type="ARBA" id="ARBA00022801"/>
    </source>
</evidence>
<dbReference type="InterPro" id="IPR036034">
    <property type="entry name" value="PDZ_sf"/>
</dbReference>
<keyword evidence="2 6" id="KW-0645">Protease</keyword>
<evidence type="ECO:0000256" key="2">
    <source>
        <dbReference type="ARBA" id="ARBA00022670"/>
    </source>
</evidence>
<sequence length="539" mass="59518">MFKIKNLFLFLILFSFLSCSSVRDPDNVYSEIDYTQEDARNEEKKRIFDLLEKNKVQALWRAYLLKDGETISQCEEMVLEEYNEAVEKKDWYNALRIAKSLETLSSPALAKLSKSPADLASLSKKNVPGLNGEKSSAAKKVSSYINGTVTIWVDKGIKVERGMGFADRVIGSGFFISKDGYIVTNHHVIADLVDKKSESFSRLYIKLAEDSDTRIPAKVIGYDPEVDLALIKTEVDAPYVFSLGSSSDLDAGDKIYAIGSPVGLERTLTSGIVSATDRKLFTLGSVMQIDAAVNQGNSGGPCIDANGNVQAVVFAGMLQFEGLNFAIPVEYLKSLLPALFAGGKVSHPWFGCYGHTKKELGKDAGLEVQYVFPGSSASRARIIPGDLITQVDGQNVATLEDMQNILMKSAAKSIIRVKYRRGEEEFLESDIYLAVRPENPGYNIYKGDIIAKAFLPIFGMQLVHVSTSNSRKYSIEQILKGSVADESGFSENDPVEIRNIRLLEENSVIYAEIYAKNRKKGYLDGVMAIGAQLDSPYYF</sequence>
<dbReference type="PROSITE" id="PS50106">
    <property type="entry name" value="PDZ"/>
    <property type="match status" value="1"/>
</dbReference>
<organism evidence="6 7">
    <name type="scientific">Treponema ruminis</name>
    <dbReference type="NCBI Taxonomy" id="744515"/>
    <lineage>
        <taxon>Bacteria</taxon>
        <taxon>Pseudomonadati</taxon>
        <taxon>Spirochaetota</taxon>
        <taxon>Spirochaetia</taxon>
        <taxon>Spirochaetales</taxon>
        <taxon>Treponemataceae</taxon>
        <taxon>Treponema</taxon>
    </lineage>
</organism>
<evidence type="ECO:0000313" key="7">
    <source>
        <dbReference type="Proteomes" id="UP000518887"/>
    </source>
</evidence>
<dbReference type="InterPro" id="IPR043504">
    <property type="entry name" value="Peptidase_S1_PA_chymotrypsin"/>
</dbReference>
<dbReference type="GO" id="GO:0006508">
    <property type="term" value="P:proteolysis"/>
    <property type="evidence" value="ECO:0007669"/>
    <property type="project" value="UniProtKB-KW"/>
</dbReference>
<dbReference type="Pfam" id="PF13365">
    <property type="entry name" value="Trypsin_2"/>
    <property type="match status" value="1"/>
</dbReference>
<dbReference type="InterPro" id="IPR051201">
    <property type="entry name" value="Chloro_Bact_Ser_Proteases"/>
</dbReference>
<feature type="domain" description="PDZ" evidence="5">
    <location>
        <begin position="364"/>
        <end position="421"/>
    </location>
</feature>
<dbReference type="InterPro" id="IPR041489">
    <property type="entry name" value="PDZ_6"/>
</dbReference>
<dbReference type="EMBL" id="JACHFQ010000005">
    <property type="protein sequence ID" value="MBB5226363.1"/>
    <property type="molecule type" value="Genomic_DNA"/>
</dbReference>
<dbReference type="AlphaFoldDB" id="A0A7W8G9J4"/>
<gene>
    <name evidence="6" type="ORF">HNP76_001736</name>
</gene>
<protein>
    <submittedName>
        <fullName evidence="6">S1-C subfamily serine protease</fullName>
    </submittedName>
</protein>
<proteinExistence type="inferred from homology"/>
<dbReference type="InterPro" id="IPR009003">
    <property type="entry name" value="Peptidase_S1_PA"/>
</dbReference>
<feature type="chain" id="PRO_5030970949" evidence="4">
    <location>
        <begin position="21"/>
        <end position="539"/>
    </location>
</feature>
<dbReference type="InterPro" id="IPR001478">
    <property type="entry name" value="PDZ"/>
</dbReference>
<keyword evidence="7" id="KW-1185">Reference proteome</keyword>
<dbReference type="GO" id="GO:0004252">
    <property type="term" value="F:serine-type endopeptidase activity"/>
    <property type="evidence" value="ECO:0007669"/>
    <property type="project" value="InterPro"/>
</dbReference>
<dbReference type="Gene3D" id="2.40.10.10">
    <property type="entry name" value="Trypsin-like serine proteases"/>
    <property type="match status" value="2"/>
</dbReference>
<name>A0A7W8G9J4_9SPIR</name>
<evidence type="ECO:0000259" key="5">
    <source>
        <dbReference type="PROSITE" id="PS50106"/>
    </source>
</evidence>
<dbReference type="Pfam" id="PF17820">
    <property type="entry name" value="PDZ_6"/>
    <property type="match status" value="1"/>
</dbReference>
<comment type="caution">
    <text evidence="6">The sequence shown here is derived from an EMBL/GenBank/DDBJ whole genome shotgun (WGS) entry which is preliminary data.</text>
</comment>
<dbReference type="InterPro" id="IPR001940">
    <property type="entry name" value="Peptidase_S1C"/>
</dbReference>
<dbReference type="Gene3D" id="2.30.42.10">
    <property type="match status" value="1"/>
</dbReference>
<comment type="similarity">
    <text evidence="1">Belongs to the peptidase S1C family.</text>
</comment>
<accession>A0A7W8G9J4</accession>
<dbReference type="Proteomes" id="UP000518887">
    <property type="component" value="Unassembled WGS sequence"/>
</dbReference>
<dbReference type="PRINTS" id="PR00834">
    <property type="entry name" value="PROTEASES2C"/>
</dbReference>
<keyword evidence="4" id="KW-0732">Signal</keyword>
<dbReference type="PANTHER" id="PTHR43343:SF3">
    <property type="entry name" value="PROTEASE DO-LIKE 8, CHLOROPLASTIC"/>
    <property type="match status" value="1"/>
</dbReference>
<evidence type="ECO:0000313" key="6">
    <source>
        <dbReference type="EMBL" id="MBB5226363.1"/>
    </source>
</evidence>
<reference evidence="6 7" key="1">
    <citation type="submission" date="2020-08" db="EMBL/GenBank/DDBJ databases">
        <title>Genomic Encyclopedia of Type Strains, Phase IV (KMG-IV): sequencing the most valuable type-strain genomes for metagenomic binning, comparative biology and taxonomic classification.</title>
        <authorList>
            <person name="Goeker M."/>
        </authorList>
    </citation>
    <scope>NUCLEOTIDE SEQUENCE [LARGE SCALE GENOMIC DNA]</scope>
    <source>
        <strain evidence="6 7">DSM 103462</strain>
    </source>
</reference>
<dbReference type="RefSeq" id="WP_246462612.1">
    <property type="nucleotide sequence ID" value="NZ_CP031518.1"/>
</dbReference>
<dbReference type="PROSITE" id="PS51257">
    <property type="entry name" value="PROKAR_LIPOPROTEIN"/>
    <property type="match status" value="1"/>
</dbReference>
<evidence type="ECO:0000256" key="4">
    <source>
        <dbReference type="SAM" id="SignalP"/>
    </source>
</evidence>
<dbReference type="PANTHER" id="PTHR43343">
    <property type="entry name" value="PEPTIDASE S12"/>
    <property type="match status" value="1"/>
</dbReference>
<feature type="signal peptide" evidence="4">
    <location>
        <begin position="1"/>
        <end position="20"/>
    </location>
</feature>
<evidence type="ECO:0000256" key="1">
    <source>
        <dbReference type="ARBA" id="ARBA00010541"/>
    </source>
</evidence>